<keyword evidence="2" id="KW-1185">Reference proteome</keyword>
<evidence type="ECO:0000313" key="1">
    <source>
        <dbReference type="EMBL" id="KAJ9101361.1"/>
    </source>
</evidence>
<evidence type="ECO:0000313" key="2">
    <source>
        <dbReference type="Proteomes" id="UP001230649"/>
    </source>
</evidence>
<comment type="caution">
    <text evidence="1">The sequence shown here is derived from an EMBL/GenBank/DDBJ whole genome shotgun (WGS) entry which is preliminary data.</text>
</comment>
<dbReference type="Proteomes" id="UP001230649">
    <property type="component" value="Unassembled WGS sequence"/>
</dbReference>
<dbReference type="EMBL" id="JASBWS010000070">
    <property type="protein sequence ID" value="KAJ9101361.1"/>
    <property type="molecule type" value="Genomic_DNA"/>
</dbReference>
<reference evidence="1" key="1">
    <citation type="submission" date="2023-04" db="EMBL/GenBank/DDBJ databases">
        <title>Draft Genome sequencing of Naganishia species isolated from polar environments using Oxford Nanopore Technology.</title>
        <authorList>
            <person name="Leo P."/>
            <person name="Venkateswaran K."/>
        </authorList>
    </citation>
    <scope>NUCLEOTIDE SEQUENCE</scope>
    <source>
        <strain evidence="1">MNA-CCFEE 5262</strain>
    </source>
</reference>
<gene>
    <name evidence="1" type="ORF">QFC20_005242</name>
</gene>
<sequence length="420" mass="44407">MASRATVSIRTAVRAVEGRALVRGARCLAGVVPSRRTLATSSAAAADPLYAPDYPSHLPIQTSSLAALLARLGLPATEGLQEALVVALTDVSYDPTKLPPSIQGTPAEGTTENNALLAALGNSLLGLYASESLATTYPNLPTRALKALVSLHVGPQACFDVAKSLGVGVANGPYDTDGSVRGGEGNAGRSRKRSTGSAGVPVRWVRGEKEEGDRRRTTWEEVVARSVRSFVALIYQEKGIAAARKFVHAHFMSRHVDVASTLNFRNPKHVLSVEVRKMMGQAGAPEQAGVQSRILAESGRHSLSPIFNIGLFLPSGLKLAEGYGSSLRMAEHRAALNALTSIYTARGELLVRDHQGQEGQVGMQLPTEVYAPPPAEGSVGTETAPADSALRPNQEEVAFRGNVLLSRAEALQGSADTRRR</sequence>
<name>A0ACC2VQH8_9TREE</name>
<protein>
    <submittedName>
        <fullName evidence="1">Uncharacterized protein</fullName>
    </submittedName>
</protein>
<accession>A0ACC2VQH8</accession>
<proteinExistence type="predicted"/>
<organism evidence="1 2">
    <name type="scientific">Naganishia adeliensis</name>
    <dbReference type="NCBI Taxonomy" id="92952"/>
    <lineage>
        <taxon>Eukaryota</taxon>
        <taxon>Fungi</taxon>
        <taxon>Dikarya</taxon>
        <taxon>Basidiomycota</taxon>
        <taxon>Agaricomycotina</taxon>
        <taxon>Tremellomycetes</taxon>
        <taxon>Filobasidiales</taxon>
        <taxon>Filobasidiaceae</taxon>
        <taxon>Naganishia</taxon>
    </lineage>
</organism>